<evidence type="ECO:0000259" key="1">
    <source>
        <dbReference type="Pfam" id="PF01968"/>
    </source>
</evidence>
<accession>A0A517YDW4</accession>
<dbReference type="InterPro" id="IPR002821">
    <property type="entry name" value="Hydantoinase_A"/>
</dbReference>
<reference evidence="2 3" key="1">
    <citation type="submission" date="2019-02" db="EMBL/GenBank/DDBJ databases">
        <title>Deep-cultivation of Planctomycetes and their phenomic and genomic characterization uncovers novel biology.</title>
        <authorList>
            <person name="Wiegand S."/>
            <person name="Jogler M."/>
            <person name="Boedeker C."/>
            <person name="Pinto D."/>
            <person name="Vollmers J."/>
            <person name="Rivas-Marin E."/>
            <person name="Kohn T."/>
            <person name="Peeters S.H."/>
            <person name="Heuer A."/>
            <person name="Rast P."/>
            <person name="Oberbeckmann S."/>
            <person name="Bunk B."/>
            <person name="Jeske O."/>
            <person name="Meyerdierks A."/>
            <person name="Storesund J.E."/>
            <person name="Kallscheuer N."/>
            <person name="Luecker S."/>
            <person name="Lage O.M."/>
            <person name="Pohl T."/>
            <person name="Merkel B.J."/>
            <person name="Hornburger P."/>
            <person name="Mueller R.-W."/>
            <person name="Bruemmer F."/>
            <person name="Labrenz M."/>
            <person name="Spormann A.M."/>
            <person name="Op den Camp H."/>
            <person name="Overmann J."/>
            <person name="Amann R."/>
            <person name="Jetten M.S.M."/>
            <person name="Mascher T."/>
            <person name="Medema M.H."/>
            <person name="Devos D.P."/>
            <person name="Kaster A.-K."/>
            <person name="Ovreas L."/>
            <person name="Rohde M."/>
            <person name="Galperin M.Y."/>
            <person name="Jogler C."/>
        </authorList>
    </citation>
    <scope>NUCLEOTIDE SEQUENCE [LARGE SCALE GENOMIC DNA]</scope>
    <source>
        <strain evidence="2 3">ETA_A8</strain>
    </source>
</reference>
<evidence type="ECO:0000313" key="2">
    <source>
        <dbReference type="EMBL" id="QDU28444.1"/>
    </source>
</evidence>
<feature type="domain" description="Hydantoinase A/oxoprolinase" evidence="1">
    <location>
        <begin position="57"/>
        <end position="303"/>
    </location>
</feature>
<dbReference type="OrthoDB" id="1792672at2"/>
<evidence type="ECO:0000313" key="3">
    <source>
        <dbReference type="Proteomes" id="UP000315017"/>
    </source>
</evidence>
<dbReference type="InterPro" id="IPR002756">
    <property type="entry name" value="MfnF"/>
</dbReference>
<name>A0A517YDW4_9BACT</name>
<dbReference type="Gene3D" id="3.30.420.190">
    <property type="entry name" value="conserved archaeal protein q6m145"/>
    <property type="match status" value="1"/>
</dbReference>
<dbReference type="KEGG" id="aagg:ETAA8_35440"/>
<dbReference type="RefSeq" id="WP_145090740.1">
    <property type="nucleotide sequence ID" value="NZ_CP036274.1"/>
</dbReference>
<dbReference type="Gene3D" id="3.30.420.40">
    <property type="match status" value="1"/>
</dbReference>
<proteinExistence type="predicted"/>
<gene>
    <name evidence="2" type="ORF">ETAA8_35440</name>
</gene>
<dbReference type="NCBIfam" id="TIGR03123">
    <property type="entry name" value="one_C_unchar_1"/>
    <property type="match status" value="1"/>
</dbReference>
<dbReference type="AlphaFoldDB" id="A0A517YDW4"/>
<dbReference type="SUPFAM" id="SSF53067">
    <property type="entry name" value="Actin-like ATPase domain"/>
    <property type="match status" value="1"/>
</dbReference>
<sequence>MSAKYLALDIGGANIKVANGQKYAESYSFALWRDPNALTQQVRTIISEAPPSDHLVVTMTGELADCFTSKAEGVKFILKSVAAGSDNRHTRVYRVDGKMVSTQVAYADPLLVAAANWHALASYAARFAGKNPALLIDVGSTTVDVIPLRNGLPAATGKTDTERLRSGELVYTGVERSPACAVACTVKYRGESCPLVQEVFATMRDAYIVLEKLPEDSLAVDTADHRPATKANSRLRLARMIAADHENFNHKDAVVMANNLAEAQTAHLREAIERVIKKMPEPPVKIILSGHGEFLAAAALEGTPYATFARTLLHKEIGADNSRCAPAYALAVLSREAAQQ</sequence>
<keyword evidence="3" id="KW-1185">Reference proteome</keyword>
<dbReference type="GO" id="GO:0016787">
    <property type="term" value="F:hydrolase activity"/>
    <property type="evidence" value="ECO:0007669"/>
    <property type="project" value="InterPro"/>
</dbReference>
<dbReference type="Proteomes" id="UP000315017">
    <property type="component" value="Chromosome"/>
</dbReference>
<dbReference type="InterPro" id="IPR043129">
    <property type="entry name" value="ATPase_NBD"/>
</dbReference>
<protein>
    <submittedName>
        <fullName evidence="2">Hydantoinase/oxoprolinase</fullName>
    </submittedName>
</protein>
<dbReference type="Pfam" id="PF01968">
    <property type="entry name" value="Hydantoinase_A"/>
    <property type="match status" value="1"/>
</dbReference>
<dbReference type="EMBL" id="CP036274">
    <property type="protein sequence ID" value="QDU28444.1"/>
    <property type="molecule type" value="Genomic_DNA"/>
</dbReference>
<organism evidence="2 3">
    <name type="scientific">Anatilimnocola aggregata</name>
    <dbReference type="NCBI Taxonomy" id="2528021"/>
    <lineage>
        <taxon>Bacteria</taxon>
        <taxon>Pseudomonadati</taxon>
        <taxon>Planctomycetota</taxon>
        <taxon>Planctomycetia</taxon>
        <taxon>Pirellulales</taxon>
        <taxon>Pirellulaceae</taxon>
        <taxon>Anatilimnocola</taxon>
    </lineage>
</organism>